<feature type="region of interest" description="Disordered" evidence="1">
    <location>
        <begin position="1"/>
        <end position="22"/>
    </location>
</feature>
<evidence type="ECO:0000313" key="2">
    <source>
        <dbReference type="EMBL" id="WLQ43329.1"/>
    </source>
</evidence>
<sequence length="66" mass="6919">MSPQSSAEAPGAPPRWSSGVPVSAHARAKQAYVTAHAIAARSAQYGHRCHHTRRGALLVPAAPVMH</sequence>
<evidence type="ECO:0000313" key="3">
    <source>
        <dbReference type="Proteomes" id="UP001229952"/>
    </source>
</evidence>
<gene>
    <name evidence="2" type="ORF">P8A22_27490</name>
</gene>
<accession>A0ABY9I9I5</accession>
<evidence type="ECO:0000256" key="1">
    <source>
        <dbReference type="SAM" id="MobiDB-lite"/>
    </source>
</evidence>
<name>A0ABY9I9I5_9ACTN</name>
<dbReference type="RefSeq" id="WP_306090880.1">
    <property type="nucleotide sequence ID" value="NZ_CP120992.1"/>
</dbReference>
<keyword evidence="3" id="KW-1185">Reference proteome</keyword>
<organism evidence="2 3">
    <name type="scientific">Streptomyces laculatispora</name>
    <dbReference type="NCBI Taxonomy" id="887464"/>
    <lineage>
        <taxon>Bacteria</taxon>
        <taxon>Bacillati</taxon>
        <taxon>Actinomycetota</taxon>
        <taxon>Actinomycetes</taxon>
        <taxon>Kitasatosporales</taxon>
        <taxon>Streptomycetaceae</taxon>
        <taxon>Streptomyces</taxon>
    </lineage>
</organism>
<dbReference type="EMBL" id="CP120992">
    <property type="protein sequence ID" value="WLQ43329.1"/>
    <property type="molecule type" value="Genomic_DNA"/>
</dbReference>
<dbReference type="Proteomes" id="UP001229952">
    <property type="component" value="Chromosome"/>
</dbReference>
<reference evidence="2 3" key="1">
    <citation type="submission" date="2023-03" db="EMBL/GenBank/DDBJ databases">
        <title>Isolation and description of six Streptomyces strains from soil environments, able to metabolize different microbial glucans.</title>
        <authorList>
            <person name="Widen T."/>
            <person name="Larsbrink J."/>
        </authorList>
    </citation>
    <scope>NUCLEOTIDE SEQUENCE [LARGE SCALE GENOMIC DNA]</scope>
    <source>
        <strain evidence="2 3">Mut2</strain>
    </source>
</reference>
<protein>
    <submittedName>
        <fullName evidence="2">Uncharacterized protein</fullName>
    </submittedName>
</protein>
<proteinExistence type="predicted"/>